<accession>A0A940X1C2</accession>
<feature type="region of interest" description="Disordered" evidence="1">
    <location>
        <begin position="24"/>
        <end position="93"/>
    </location>
</feature>
<dbReference type="Proteomes" id="UP000678228">
    <property type="component" value="Unassembled WGS sequence"/>
</dbReference>
<feature type="signal peptide" evidence="2">
    <location>
        <begin position="1"/>
        <end position="22"/>
    </location>
</feature>
<name>A0A940X1C2_9BACI</name>
<dbReference type="PROSITE" id="PS51257">
    <property type="entry name" value="PROKAR_LIPOPROTEIN"/>
    <property type="match status" value="1"/>
</dbReference>
<dbReference type="RefSeq" id="WP_210598820.1">
    <property type="nucleotide sequence ID" value="NZ_JAGKSQ010000008.1"/>
</dbReference>
<reference evidence="3" key="1">
    <citation type="submission" date="2021-03" db="EMBL/GenBank/DDBJ databases">
        <title>Bacillus suaedae sp. nov., isolated from Suaeda aralocaspica.</title>
        <authorList>
            <person name="Lei R.F.R."/>
        </authorList>
    </citation>
    <scope>NUCLEOTIDE SEQUENCE</scope>
    <source>
        <strain evidence="3">YZJH907-2</strain>
    </source>
</reference>
<evidence type="ECO:0000256" key="1">
    <source>
        <dbReference type="SAM" id="MobiDB-lite"/>
    </source>
</evidence>
<organism evidence="3 4">
    <name type="scientific">Halalkalibacter suaedae</name>
    <dbReference type="NCBI Taxonomy" id="2822140"/>
    <lineage>
        <taxon>Bacteria</taxon>
        <taxon>Bacillati</taxon>
        <taxon>Bacillota</taxon>
        <taxon>Bacilli</taxon>
        <taxon>Bacillales</taxon>
        <taxon>Bacillaceae</taxon>
        <taxon>Halalkalibacter</taxon>
    </lineage>
</organism>
<dbReference type="AlphaFoldDB" id="A0A940X1C2"/>
<evidence type="ECO:0000256" key="2">
    <source>
        <dbReference type="SAM" id="SignalP"/>
    </source>
</evidence>
<evidence type="ECO:0000313" key="4">
    <source>
        <dbReference type="Proteomes" id="UP000678228"/>
    </source>
</evidence>
<feature type="compositionally biased region" description="Basic and acidic residues" evidence="1">
    <location>
        <begin position="45"/>
        <end position="54"/>
    </location>
</feature>
<gene>
    <name evidence="3" type="ORF">J7W16_17765</name>
</gene>
<feature type="compositionally biased region" description="Acidic residues" evidence="1">
    <location>
        <begin position="29"/>
        <end position="44"/>
    </location>
</feature>
<evidence type="ECO:0000313" key="3">
    <source>
        <dbReference type="EMBL" id="MBP3952974.1"/>
    </source>
</evidence>
<feature type="compositionally biased region" description="Basic and acidic residues" evidence="1">
    <location>
        <begin position="65"/>
        <end position="93"/>
    </location>
</feature>
<keyword evidence="2" id="KW-0732">Signal</keyword>
<dbReference type="EMBL" id="JAGKSQ010000008">
    <property type="protein sequence ID" value="MBP3952974.1"/>
    <property type="molecule type" value="Genomic_DNA"/>
</dbReference>
<comment type="caution">
    <text evidence="3">The sequence shown here is derived from an EMBL/GenBank/DDBJ whole genome shotgun (WGS) entry which is preliminary data.</text>
</comment>
<proteinExistence type="predicted"/>
<protein>
    <recommendedName>
        <fullName evidence="5">Lipoprotein</fullName>
    </recommendedName>
</protein>
<sequence>MNRLFMISISSLTAMLFITACGASTTSDSPEEEIIDHSEEEETDGDKQNDKTTDQDVSEDLVDNETEKEKAGSETSGEKDSQPSKKKDIPVKVEGEVEMRPAQFHRSGLGYSIYVLDDYTLASEEPNRDVILANYDQSFFTRVIVHGEGADPLQLKENHISNKTAEIQEVEVPLEDVEFSLFEEVESEDGKTAIYYVAKKYNDTLIEFTLFLPVEEAIEGIEPSMWSMISTIGF</sequence>
<feature type="chain" id="PRO_5037207309" description="Lipoprotein" evidence="2">
    <location>
        <begin position="23"/>
        <end position="234"/>
    </location>
</feature>
<evidence type="ECO:0008006" key="5">
    <source>
        <dbReference type="Google" id="ProtNLM"/>
    </source>
</evidence>
<keyword evidence="4" id="KW-1185">Reference proteome</keyword>